<gene>
    <name evidence="1" type="ORF">HDA37_000643</name>
</gene>
<proteinExistence type="predicted"/>
<dbReference type="AlphaFoldDB" id="A0A852VTP5"/>
<name>A0A852VTP5_PSEA5</name>
<keyword evidence="2" id="KW-1185">Reference proteome</keyword>
<organism evidence="1 2">
    <name type="scientific">Pseudonocardia alni</name>
    <name type="common">Amycolata alni</name>
    <dbReference type="NCBI Taxonomy" id="33907"/>
    <lineage>
        <taxon>Bacteria</taxon>
        <taxon>Bacillati</taxon>
        <taxon>Actinomycetota</taxon>
        <taxon>Actinomycetes</taxon>
        <taxon>Pseudonocardiales</taxon>
        <taxon>Pseudonocardiaceae</taxon>
        <taxon>Pseudonocardia</taxon>
    </lineage>
</organism>
<dbReference type="EMBL" id="JACCCZ010000001">
    <property type="protein sequence ID" value="NYG00358.1"/>
    <property type="molecule type" value="Genomic_DNA"/>
</dbReference>
<evidence type="ECO:0000313" key="2">
    <source>
        <dbReference type="Proteomes" id="UP000549695"/>
    </source>
</evidence>
<reference evidence="1 2" key="1">
    <citation type="submission" date="2020-07" db="EMBL/GenBank/DDBJ databases">
        <title>Sequencing the genomes of 1000 actinobacteria strains.</title>
        <authorList>
            <person name="Klenk H.-P."/>
        </authorList>
    </citation>
    <scope>NUCLEOTIDE SEQUENCE [LARGE SCALE GENOMIC DNA]</scope>
    <source>
        <strain evidence="1 2">DSM 44749</strain>
    </source>
</reference>
<protein>
    <submittedName>
        <fullName evidence="1">Uncharacterized protein</fullName>
    </submittedName>
</protein>
<comment type="caution">
    <text evidence="1">The sequence shown here is derived from an EMBL/GenBank/DDBJ whole genome shotgun (WGS) entry which is preliminary data.</text>
</comment>
<sequence length="105" mass="11440">MSTLAAPGPETIVWVRRQWNERHRAAYRLADLSGLHWSDMSGGVMARANRPYVHGYASCEAAVEGEVAHSCRHGSAPHRIKVCVTAVDNGGVRSPLVRHLRGLAS</sequence>
<accession>A0A852VTP5</accession>
<dbReference type="RefSeq" id="WP_218899211.1">
    <property type="nucleotide sequence ID" value="NZ_BAAAJZ010000005.1"/>
</dbReference>
<dbReference type="Proteomes" id="UP000549695">
    <property type="component" value="Unassembled WGS sequence"/>
</dbReference>
<dbReference type="GeneID" id="98055403"/>
<evidence type="ECO:0000313" key="1">
    <source>
        <dbReference type="EMBL" id="NYG00358.1"/>
    </source>
</evidence>